<evidence type="ECO:0000256" key="6">
    <source>
        <dbReference type="ARBA" id="ARBA00022642"/>
    </source>
</evidence>
<protein>
    <recommendedName>
        <fullName evidence="11">Probable nicotinate-nucleotide pyrophosphorylase [carboxylating]</fullName>
        <ecNumber evidence="5">2.4.2.19</ecNumber>
    </recommendedName>
    <alternativeName>
        <fullName evidence="9">Quinolinate phosphoribosyltransferase [decarboxylating]</fullName>
    </alternativeName>
</protein>
<comment type="pathway">
    <text evidence="2">Cofactor biosynthesis; NAD(+) biosynthesis; nicotinate D-ribonucleotide from quinolinate: step 1/1.</text>
</comment>
<gene>
    <name evidence="15" type="primary">nadC</name>
    <name evidence="15" type="ORF">GCM10011396_53040</name>
</gene>
<dbReference type="PANTHER" id="PTHR32179:SF3">
    <property type="entry name" value="NICOTINATE-NUCLEOTIDE PYROPHOSPHORYLASE [CARBOXYLATING]"/>
    <property type="match status" value="1"/>
</dbReference>
<dbReference type="InterPro" id="IPR004393">
    <property type="entry name" value="NadC"/>
</dbReference>
<dbReference type="NCBIfam" id="TIGR00078">
    <property type="entry name" value="nadC"/>
    <property type="match status" value="1"/>
</dbReference>
<dbReference type="EMBL" id="BMED01000008">
    <property type="protein sequence ID" value="GGC98903.1"/>
    <property type="molecule type" value="Genomic_DNA"/>
</dbReference>
<evidence type="ECO:0000259" key="13">
    <source>
        <dbReference type="Pfam" id="PF01729"/>
    </source>
</evidence>
<dbReference type="InterPro" id="IPR037128">
    <property type="entry name" value="Quinolinate_PRibosylTase_N_sf"/>
</dbReference>
<dbReference type="PIRSF" id="PIRSF006250">
    <property type="entry name" value="NadC_ModD"/>
    <property type="match status" value="1"/>
</dbReference>
<comment type="similarity">
    <text evidence="3 12">Belongs to the NadC/ModD family.</text>
</comment>
<feature type="domain" description="Quinolinate phosphoribosyl transferase C-terminal" evidence="13">
    <location>
        <begin position="134"/>
        <end position="298"/>
    </location>
</feature>
<dbReference type="AlphaFoldDB" id="A0A916XRM8"/>
<dbReference type="GO" id="GO:0034213">
    <property type="term" value="P:quinolinate catabolic process"/>
    <property type="evidence" value="ECO:0007669"/>
    <property type="project" value="TreeGrafter"/>
</dbReference>
<dbReference type="Gene3D" id="3.90.1170.20">
    <property type="entry name" value="Quinolinate phosphoribosyl transferase, N-terminal domain"/>
    <property type="match status" value="1"/>
</dbReference>
<keyword evidence="16" id="KW-1185">Reference proteome</keyword>
<sequence>MSEQIKESASTLANSTLTNPFAPFDAALAAAFERNVADALAEDVGNGDLTGKLVPADEWVSANVVVREQAVLCGAPWFEAVMSRLDAGIRIQWQYAEGALMAADTVVCKIEAPARALLTAERGALNFLQLLSGVASATRRYVQIVEGTRAAILDTRKTMPGLRLAQKYAVRVGGGKNQRLALYDGILIKENHIAAAGGVTEAMQAALALNAGVSIQIEVENLKELEDALQAGATSILLDNFTTALMREAVALTAGRAILEASGGVDTTTVRAIAETGVDRISIGSLTKDIKATDFSLRII</sequence>
<dbReference type="FunFam" id="3.20.20.70:FF:000030">
    <property type="entry name" value="Nicotinate-nucleotide pyrophosphorylase, carboxylating"/>
    <property type="match status" value="1"/>
</dbReference>
<dbReference type="GO" id="GO:0009435">
    <property type="term" value="P:NAD+ biosynthetic process"/>
    <property type="evidence" value="ECO:0007669"/>
    <property type="project" value="InterPro"/>
</dbReference>
<organism evidence="15 16">
    <name type="scientific">Undibacterium terreum</name>
    <dbReference type="NCBI Taxonomy" id="1224302"/>
    <lineage>
        <taxon>Bacteria</taxon>
        <taxon>Pseudomonadati</taxon>
        <taxon>Pseudomonadota</taxon>
        <taxon>Betaproteobacteria</taxon>
        <taxon>Burkholderiales</taxon>
        <taxon>Oxalobacteraceae</taxon>
        <taxon>Undibacterium</taxon>
    </lineage>
</organism>
<evidence type="ECO:0000256" key="2">
    <source>
        <dbReference type="ARBA" id="ARBA00004893"/>
    </source>
</evidence>
<reference evidence="15" key="2">
    <citation type="submission" date="2020-09" db="EMBL/GenBank/DDBJ databases">
        <authorList>
            <person name="Sun Q."/>
            <person name="Zhou Y."/>
        </authorList>
    </citation>
    <scope>NUCLEOTIDE SEQUENCE</scope>
    <source>
        <strain evidence="15">CGMCC 1.10998</strain>
    </source>
</reference>
<dbReference type="SUPFAM" id="SSF54675">
    <property type="entry name" value="Nicotinate/Quinolinate PRTase N-terminal domain-like"/>
    <property type="match status" value="1"/>
</dbReference>
<comment type="caution">
    <text evidence="15">The sequence shown here is derived from an EMBL/GenBank/DDBJ whole genome shotgun (WGS) entry which is preliminary data.</text>
</comment>
<evidence type="ECO:0000256" key="1">
    <source>
        <dbReference type="ARBA" id="ARBA00003237"/>
    </source>
</evidence>
<dbReference type="Gene3D" id="3.20.20.70">
    <property type="entry name" value="Aldolase class I"/>
    <property type="match status" value="1"/>
</dbReference>
<feature type="domain" description="Quinolinate phosphoribosyl transferase N-terminal" evidence="14">
    <location>
        <begin position="48"/>
        <end position="132"/>
    </location>
</feature>
<evidence type="ECO:0000259" key="14">
    <source>
        <dbReference type="Pfam" id="PF02749"/>
    </source>
</evidence>
<comment type="catalytic activity">
    <reaction evidence="10">
        <text>nicotinate beta-D-ribonucleotide + CO2 + diphosphate = quinolinate + 5-phospho-alpha-D-ribose 1-diphosphate + 2 H(+)</text>
        <dbReference type="Rhea" id="RHEA:12733"/>
        <dbReference type="ChEBI" id="CHEBI:15378"/>
        <dbReference type="ChEBI" id="CHEBI:16526"/>
        <dbReference type="ChEBI" id="CHEBI:29959"/>
        <dbReference type="ChEBI" id="CHEBI:33019"/>
        <dbReference type="ChEBI" id="CHEBI:57502"/>
        <dbReference type="ChEBI" id="CHEBI:58017"/>
        <dbReference type="EC" id="2.4.2.19"/>
    </reaction>
</comment>
<dbReference type="InterPro" id="IPR013785">
    <property type="entry name" value="Aldolase_TIM"/>
</dbReference>
<dbReference type="FunFam" id="3.90.1170.20:FF:000001">
    <property type="entry name" value="Nicotinate-nucleotide diphosphorylase (Carboxylating)"/>
    <property type="match status" value="1"/>
</dbReference>
<accession>A0A916XRM8</accession>
<dbReference type="CDD" id="cd01572">
    <property type="entry name" value="QPRTase"/>
    <property type="match status" value="1"/>
</dbReference>
<evidence type="ECO:0000256" key="5">
    <source>
        <dbReference type="ARBA" id="ARBA00011944"/>
    </source>
</evidence>
<dbReference type="RefSeq" id="WP_188569185.1">
    <property type="nucleotide sequence ID" value="NZ_BMED01000008.1"/>
</dbReference>
<evidence type="ECO:0000256" key="3">
    <source>
        <dbReference type="ARBA" id="ARBA00009400"/>
    </source>
</evidence>
<proteinExistence type="inferred from homology"/>
<evidence type="ECO:0000256" key="7">
    <source>
        <dbReference type="ARBA" id="ARBA00022676"/>
    </source>
</evidence>
<keyword evidence="6" id="KW-0662">Pyridine nucleotide biosynthesis</keyword>
<comment type="subunit">
    <text evidence="4">Hexamer formed by 3 homodimers.</text>
</comment>
<dbReference type="EC" id="2.4.2.19" evidence="5"/>
<keyword evidence="8 12" id="KW-0808">Transferase</keyword>
<evidence type="ECO:0000256" key="10">
    <source>
        <dbReference type="ARBA" id="ARBA00047445"/>
    </source>
</evidence>
<dbReference type="GO" id="GO:0005737">
    <property type="term" value="C:cytoplasm"/>
    <property type="evidence" value="ECO:0007669"/>
    <property type="project" value="TreeGrafter"/>
</dbReference>
<comment type="function">
    <text evidence="1">Involved in the catabolism of quinolinic acid (QA).</text>
</comment>
<dbReference type="InterPro" id="IPR022412">
    <property type="entry name" value="Quinolinate_PRibosylTrfase_N"/>
</dbReference>
<evidence type="ECO:0000256" key="9">
    <source>
        <dbReference type="ARBA" id="ARBA00033102"/>
    </source>
</evidence>
<evidence type="ECO:0000256" key="8">
    <source>
        <dbReference type="ARBA" id="ARBA00022679"/>
    </source>
</evidence>
<evidence type="ECO:0000256" key="11">
    <source>
        <dbReference type="ARBA" id="ARBA00069173"/>
    </source>
</evidence>
<keyword evidence="7 12" id="KW-0328">Glycosyltransferase</keyword>
<dbReference type="Pfam" id="PF02749">
    <property type="entry name" value="QRPTase_N"/>
    <property type="match status" value="1"/>
</dbReference>
<dbReference type="SUPFAM" id="SSF51690">
    <property type="entry name" value="Nicotinate/Quinolinate PRTase C-terminal domain-like"/>
    <property type="match status" value="1"/>
</dbReference>
<evidence type="ECO:0000256" key="12">
    <source>
        <dbReference type="PIRNR" id="PIRNR006250"/>
    </source>
</evidence>
<evidence type="ECO:0000256" key="4">
    <source>
        <dbReference type="ARBA" id="ARBA00011218"/>
    </source>
</evidence>
<reference evidence="15" key="1">
    <citation type="journal article" date="2014" name="Int. J. Syst. Evol. Microbiol.">
        <title>Complete genome sequence of Corynebacterium casei LMG S-19264T (=DSM 44701T), isolated from a smear-ripened cheese.</title>
        <authorList>
            <consortium name="US DOE Joint Genome Institute (JGI-PGF)"/>
            <person name="Walter F."/>
            <person name="Albersmeier A."/>
            <person name="Kalinowski J."/>
            <person name="Ruckert C."/>
        </authorList>
    </citation>
    <scope>NUCLEOTIDE SEQUENCE</scope>
    <source>
        <strain evidence="15">CGMCC 1.10998</strain>
    </source>
</reference>
<dbReference type="InterPro" id="IPR002638">
    <property type="entry name" value="Quinolinate_PRibosylTrfase_C"/>
</dbReference>
<dbReference type="Proteomes" id="UP000637423">
    <property type="component" value="Unassembled WGS sequence"/>
</dbReference>
<dbReference type="GO" id="GO:0004514">
    <property type="term" value="F:nicotinate-nucleotide diphosphorylase (carboxylating) activity"/>
    <property type="evidence" value="ECO:0007669"/>
    <property type="project" value="UniProtKB-EC"/>
</dbReference>
<dbReference type="InterPro" id="IPR036068">
    <property type="entry name" value="Nicotinate_pribotase-like_C"/>
</dbReference>
<dbReference type="PANTHER" id="PTHR32179">
    <property type="entry name" value="NICOTINATE-NUCLEOTIDE PYROPHOSPHORYLASE [CARBOXYLATING]"/>
    <property type="match status" value="1"/>
</dbReference>
<name>A0A916XRM8_9BURK</name>
<evidence type="ECO:0000313" key="16">
    <source>
        <dbReference type="Proteomes" id="UP000637423"/>
    </source>
</evidence>
<dbReference type="Pfam" id="PF01729">
    <property type="entry name" value="QRPTase_C"/>
    <property type="match status" value="1"/>
</dbReference>
<evidence type="ECO:0000313" key="15">
    <source>
        <dbReference type="EMBL" id="GGC98903.1"/>
    </source>
</evidence>
<dbReference type="InterPro" id="IPR027277">
    <property type="entry name" value="NadC/ModD"/>
</dbReference>